<name>A0A4C1SPS8_EUMVA</name>
<sequence length="183" mass="19946">MKYRSFTEYKREVTASPFVYIQRVKVPVAFSPSITPLSSPSRIPISIIPHSSPNFPLHQITFPSIRYSIPTQEAGNTLVTSLELHVYMVGSDHLLTDGSPAHDAVASTAAGARSPSARPLIREGRYPTLSLTRAMCAAPPIRSIALPKPTKARRAERSSVFFVHKVSVQDPVAVALVLPSMTL</sequence>
<proteinExistence type="predicted"/>
<protein>
    <submittedName>
        <fullName evidence="1">Uncharacterized protein</fullName>
    </submittedName>
</protein>
<dbReference type="Proteomes" id="UP000299102">
    <property type="component" value="Unassembled WGS sequence"/>
</dbReference>
<gene>
    <name evidence="1" type="ORF">EVAR_74727_1</name>
</gene>
<comment type="caution">
    <text evidence="1">The sequence shown here is derived from an EMBL/GenBank/DDBJ whole genome shotgun (WGS) entry which is preliminary data.</text>
</comment>
<reference evidence="1 2" key="1">
    <citation type="journal article" date="2019" name="Commun. Biol.">
        <title>The bagworm genome reveals a unique fibroin gene that provides high tensile strength.</title>
        <authorList>
            <person name="Kono N."/>
            <person name="Nakamura H."/>
            <person name="Ohtoshi R."/>
            <person name="Tomita M."/>
            <person name="Numata K."/>
            <person name="Arakawa K."/>
        </authorList>
    </citation>
    <scope>NUCLEOTIDE SEQUENCE [LARGE SCALE GENOMIC DNA]</scope>
</reference>
<evidence type="ECO:0000313" key="2">
    <source>
        <dbReference type="Proteomes" id="UP000299102"/>
    </source>
</evidence>
<dbReference type="AlphaFoldDB" id="A0A4C1SPS8"/>
<accession>A0A4C1SPS8</accession>
<organism evidence="1 2">
    <name type="scientific">Eumeta variegata</name>
    <name type="common">Bagworm moth</name>
    <name type="synonym">Eumeta japonica</name>
    <dbReference type="NCBI Taxonomy" id="151549"/>
    <lineage>
        <taxon>Eukaryota</taxon>
        <taxon>Metazoa</taxon>
        <taxon>Ecdysozoa</taxon>
        <taxon>Arthropoda</taxon>
        <taxon>Hexapoda</taxon>
        <taxon>Insecta</taxon>
        <taxon>Pterygota</taxon>
        <taxon>Neoptera</taxon>
        <taxon>Endopterygota</taxon>
        <taxon>Lepidoptera</taxon>
        <taxon>Glossata</taxon>
        <taxon>Ditrysia</taxon>
        <taxon>Tineoidea</taxon>
        <taxon>Psychidae</taxon>
        <taxon>Oiketicinae</taxon>
        <taxon>Eumeta</taxon>
    </lineage>
</organism>
<dbReference type="EMBL" id="BGZK01000012">
    <property type="protein sequence ID" value="GBP03926.1"/>
    <property type="molecule type" value="Genomic_DNA"/>
</dbReference>
<evidence type="ECO:0000313" key="1">
    <source>
        <dbReference type="EMBL" id="GBP03926.1"/>
    </source>
</evidence>
<keyword evidence="2" id="KW-1185">Reference proteome</keyword>